<dbReference type="PANTHER" id="PTHR43766:SF1">
    <property type="entry name" value="TRYPTOPHAN--TRNA LIGASE, MITOCHONDRIAL"/>
    <property type="match status" value="1"/>
</dbReference>
<evidence type="ECO:0000256" key="4">
    <source>
        <dbReference type="ARBA" id="ARBA00022741"/>
    </source>
</evidence>
<keyword evidence="4 10" id="KW-0547">Nucleotide-binding</keyword>
<evidence type="ECO:0000256" key="2">
    <source>
        <dbReference type="ARBA" id="ARBA00013161"/>
    </source>
</evidence>
<dbReference type="EMBL" id="WJQU01000001">
    <property type="protein sequence ID" value="KAJ6645073.1"/>
    <property type="molecule type" value="Genomic_DNA"/>
</dbReference>
<evidence type="ECO:0000256" key="1">
    <source>
        <dbReference type="ARBA" id="ARBA00005594"/>
    </source>
</evidence>
<dbReference type="InterPro" id="IPR014729">
    <property type="entry name" value="Rossmann-like_a/b/a_fold"/>
</dbReference>
<evidence type="ECO:0000256" key="8">
    <source>
        <dbReference type="ARBA" id="ARBA00030268"/>
    </source>
</evidence>
<evidence type="ECO:0000313" key="12">
    <source>
        <dbReference type="Proteomes" id="UP001151699"/>
    </source>
</evidence>
<dbReference type="FunFam" id="1.10.240.10:FF:000005">
    <property type="entry name" value="Tryptophan--tRNA ligase"/>
    <property type="match status" value="1"/>
</dbReference>
<evidence type="ECO:0000256" key="7">
    <source>
        <dbReference type="ARBA" id="ARBA00023146"/>
    </source>
</evidence>
<dbReference type="Pfam" id="PF00579">
    <property type="entry name" value="tRNA-synt_1b"/>
    <property type="match status" value="1"/>
</dbReference>
<proteinExistence type="inferred from homology"/>
<dbReference type="PRINTS" id="PR01039">
    <property type="entry name" value="TRNASYNTHTRP"/>
</dbReference>
<dbReference type="PANTHER" id="PTHR43766">
    <property type="entry name" value="TRYPTOPHAN--TRNA LIGASE, MITOCHONDRIAL"/>
    <property type="match status" value="1"/>
</dbReference>
<keyword evidence="5 10" id="KW-0067">ATP-binding</keyword>
<dbReference type="SUPFAM" id="SSF52374">
    <property type="entry name" value="Nucleotidylyl transferase"/>
    <property type="match status" value="1"/>
</dbReference>
<dbReference type="InterPro" id="IPR050203">
    <property type="entry name" value="Trp-tRNA_synthetase"/>
</dbReference>
<gene>
    <name evidence="11" type="primary">trpS</name>
    <name evidence="11" type="ORF">Bhyg_00274</name>
</gene>
<dbReference type="InterPro" id="IPR002305">
    <property type="entry name" value="aa-tRNA-synth_Ic"/>
</dbReference>
<evidence type="ECO:0000256" key="5">
    <source>
        <dbReference type="ARBA" id="ARBA00022840"/>
    </source>
</evidence>
<comment type="similarity">
    <text evidence="1 10">Belongs to the class-I aminoacyl-tRNA synthetase family.</text>
</comment>
<dbReference type="InterPro" id="IPR002306">
    <property type="entry name" value="Trp-tRNA-ligase"/>
</dbReference>
<dbReference type="EC" id="6.1.1.2" evidence="2"/>
<accession>A0A9Q0N7T0</accession>
<dbReference type="OrthoDB" id="15808at2759"/>
<evidence type="ECO:0000256" key="10">
    <source>
        <dbReference type="RuleBase" id="RU363036"/>
    </source>
</evidence>
<dbReference type="AlphaFoldDB" id="A0A9Q0N7T0"/>
<protein>
    <recommendedName>
        <fullName evidence="2">tryptophan--tRNA ligase</fullName>
        <ecNumber evidence="2">6.1.1.2</ecNumber>
    </recommendedName>
    <alternativeName>
        <fullName evidence="8">Tryptophanyl-tRNA synthetase</fullName>
    </alternativeName>
</protein>
<reference evidence="11" key="1">
    <citation type="submission" date="2022-07" db="EMBL/GenBank/DDBJ databases">
        <authorList>
            <person name="Trinca V."/>
            <person name="Uliana J.V.C."/>
            <person name="Torres T.T."/>
            <person name="Ward R.J."/>
            <person name="Monesi N."/>
        </authorList>
    </citation>
    <scope>NUCLEOTIDE SEQUENCE</scope>
    <source>
        <strain evidence="11">HSMRA1968</strain>
        <tissue evidence="11">Whole embryos</tissue>
    </source>
</reference>
<keyword evidence="3 10" id="KW-0436">Ligase</keyword>
<evidence type="ECO:0000256" key="9">
    <source>
        <dbReference type="ARBA" id="ARBA00049929"/>
    </source>
</evidence>
<dbReference type="Gene3D" id="1.10.240.10">
    <property type="entry name" value="Tyrosyl-Transfer RNA Synthetase"/>
    <property type="match status" value="1"/>
</dbReference>
<keyword evidence="12" id="KW-1185">Reference proteome</keyword>
<keyword evidence="6 10" id="KW-0648">Protein biosynthesis</keyword>
<dbReference type="Proteomes" id="UP001151699">
    <property type="component" value="Chromosome A"/>
</dbReference>
<evidence type="ECO:0000256" key="3">
    <source>
        <dbReference type="ARBA" id="ARBA00022598"/>
    </source>
</evidence>
<evidence type="ECO:0000313" key="11">
    <source>
        <dbReference type="EMBL" id="KAJ6645073.1"/>
    </source>
</evidence>
<evidence type="ECO:0000256" key="6">
    <source>
        <dbReference type="ARBA" id="ARBA00022917"/>
    </source>
</evidence>
<comment type="catalytic activity">
    <reaction evidence="9">
        <text>tRNA(Trp) + L-tryptophan + ATP = L-tryptophyl-tRNA(Trp) + AMP + diphosphate + H(+)</text>
        <dbReference type="Rhea" id="RHEA:24080"/>
        <dbReference type="Rhea" id="RHEA-COMP:9671"/>
        <dbReference type="Rhea" id="RHEA-COMP:9705"/>
        <dbReference type="ChEBI" id="CHEBI:15378"/>
        <dbReference type="ChEBI" id="CHEBI:30616"/>
        <dbReference type="ChEBI" id="CHEBI:33019"/>
        <dbReference type="ChEBI" id="CHEBI:57912"/>
        <dbReference type="ChEBI" id="CHEBI:78442"/>
        <dbReference type="ChEBI" id="CHEBI:78535"/>
        <dbReference type="ChEBI" id="CHEBI:456215"/>
        <dbReference type="EC" id="6.1.1.2"/>
    </reaction>
</comment>
<dbReference type="GO" id="GO:0004830">
    <property type="term" value="F:tryptophan-tRNA ligase activity"/>
    <property type="evidence" value="ECO:0007669"/>
    <property type="project" value="UniProtKB-EC"/>
</dbReference>
<comment type="caution">
    <text evidence="11">The sequence shown here is derived from an EMBL/GenBank/DDBJ whole genome shotgun (WGS) entry which is preliminary data.</text>
</comment>
<dbReference type="Gene3D" id="3.40.50.620">
    <property type="entry name" value="HUPs"/>
    <property type="match status" value="1"/>
</dbReference>
<dbReference type="GO" id="GO:0006436">
    <property type="term" value="P:tryptophanyl-tRNA aminoacylation"/>
    <property type="evidence" value="ECO:0007669"/>
    <property type="project" value="InterPro"/>
</dbReference>
<sequence>MNYPVSQAADILIFRPQVVPVGIDQVPHLELTRNIARKLNNEFFNVPSDTPDHMHVEAGGLFPIVLPLVGRVEKLIGINKPNREGVFPKMSKSLENAIFLSDSSDIVSKKIKKLYTDPKSNFASKENPVSLENNPLWIYHKIFNHDKEWVKEASEKYIYGNISNLECKEKLIEVINELLQPIRERRLYFEKNPQEVIDILKSGTKRANEVAEETLSYIQTYMGMNYFNASLD</sequence>
<name>A0A9Q0N7T0_9DIPT</name>
<dbReference type="GO" id="GO:0005829">
    <property type="term" value="C:cytosol"/>
    <property type="evidence" value="ECO:0007669"/>
    <property type="project" value="TreeGrafter"/>
</dbReference>
<keyword evidence="7 10" id="KW-0030">Aminoacyl-tRNA synthetase</keyword>
<organism evidence="11 12">
    <name type="scientific">Pseudolycoriella hygida</name>
    <dbReference type="NCBI Taxonomy" id="35572"/>
    <lineage>
        <taxon>Eukaryota</taxon>
        <taxon>Metazoa</taxon>
        <taxon>Ecdysozoa</taxon>
        <taxon>Arthropoda</taxon>
        <taxon>Hexapoda</taxon>
        <taxon>Insecta</taxon>
        <taxon>Pterygota</taxon>
        <taxon>Neoptera</taxon>
        <taxon>Endopterygota</taxon>
        <taxon>Diptera</taxon>
        <taxon>Nematocera</taxon>
        <taxon>Sciaroidea</taxon>
        <taxon>Sciaridae</taxon>
        <taxon>Pseudolycoriella</taxon>
    </lineage>
</organism>
<dbReference type="GO" id="GO:0005524">
    <property type="term" value="F:ATP binding"/>
    <property type="evidence" value="ECO:0007669"/>
    <property type="project" value="UniProtKB-KW"/>
</dbReference>